<evidence type="ECO:0000313" key="2">
    <source>
        <dbReference type="Proteomes" id="UP000887013"/>
    </source>
</evidence>
<proteinExistence type="predicted"/>
<keyword evidence="2" id="KW-1185">Reference proteome</keyword>
<comment type="caution">
    <text evidence="1">The sequence shown here is derived from an EMBL/GenBank/DDBJ whole genome shotgun (WGS) entry which is preliminary data.</text>
</comment>
<name>A0A8X6R6D4_NEPPI</name>
<evidence type="ECO:0000313" key="1">
    <source>
        <dbReference type="EMBL" id="GFU54694.1"/>
    </source>
</evidence>
<gene>
    <name evidence="1" type="ORF">NPIL_544571</name>
</gene>
<dbReference type="EMBL" id="BMAW01039139">
    <property type="protein sequence ID" value="GFU54694.1"/>
    <property type="molecule type" value="Genomic_DNA"/>
</dbReference>
<sequence>MPGTIEIIWNNPSTFEKVRSQKSSISFGFRQNDLFCWKLLPSIHIVYVFSSYDAPVSAHTSAPQILRTTKLDGDVSDSNVNKLILFKEAFPSPLDLEQLGH</sequence>
<dbReference type="Proteomes" id="UP000887013">
    <property type="component" value="Unassembled WGS sequence"/>
</dbReference>
<organism evidence="1 2">
    <name type="scientific">Nephila pilipes</name>
    <name type="common">Giant wood spider</name>
    <name type="synonym">Nephila maculata</name>
    <dbReference type="NCBI Taxonomy" id="299642"/>
    <lineage>
        <taxon>Eukaryota</taxon>
        <taxon>Metazoa</taxon>
        <taxon>Ecdysozoa</taxon>
        <taxon>Arthropoda</taxon>
        <taxon>Chelicerata</taxon>
        <taxon>Arachnida</taxon>
        <taxon>Araneae</taxon>
        <taxon>Araneomorphae</taxon>
        <taxon>Entelegynae</taxon>
        <taxon>Araneoidea</taxon>
        <taxon>Nephilidae</taxon>
        <taxon>Nephila</taxon>
    </lineage>
</organism>
<accession>A0A8X6R6D4</accession>
<protein>
    <submittedName>
        <fullName evidence="1">Uncharacterized protein</fullName>
    </submittedName>
</protein>
<reference evidence="1" key="1">
    <citation type="submission" date="2020-08" db="EMBL/GenBank/DDBJ databases">
        <title>Multicomponent nature underlies the extraordinary mechanical properties of spider dragline silk.</title>
        <authorList>
            <person name="Kono N."/>
            <person name="Nakamura H."/>
            <person name="Mori M."/>
            <person name="Yoshida Y."/>
            <person name="Ohtoshi R."/>
            <person name="Malay A.D."/>
            <person name="Moran D.A.P."/>
            <person name="Tomita M."/>
            <person name="Numata K."/>
            <person name="Arakawa K."/>
        </authorList>
    </citation>
    <scope>NUCLEOTIDE SEQUENCE</scope>
</reference>
<dbReference type="AlphaFoldDB" id="A0A8X6R6D4"/>